<reference evidence="1 2" key="1">
    <citation type="submission" date="2018-12" db="EMBL/GenBank/DDBJ databases">
        <title>Sequencing of bacterial isolates from soil warming experiment in Harvard Forest, Massachusetts, USA.</title>
        <authorList>
            <person name="Deangelis K."/>
        </authorList>
    </citation>
    <scope>NUCLEOTIDE SEQUENCE [LARGE SCALE GENOMIC DNA]</scope>
    <source>
        <strain evidence="1 2">EB153</strain>
    </source>
</reference>
<protein>
    <recommendedName>
        <fullName evidence="3">Glyoxalase/bleomycin resistance protein/dioxygenase superfamily protein</fullName>
    </recommendedName>
</protein>
<name>A0A3R9NYG9_9BACT</name>
<keyword evidence="2" id="KW-1185">Reference proteome</keyword>
<evidence type="ECO:0000313" key="2">
    <source>
        <dbReference type="Proteomes" id="UP000269669"/>
    </source>
</evidence>
<dbReference type="OrthoDB" id="120485at2"/>
<organism evidence="1 2">
    <name type="scientific">Edaphobacter aggregans</name>
    <dbReference type="NCBI Taxonomy" id="570835"/>
    <lineage>
        <taxon>Bacteria</taxon>
        <taxon>Pseudomonadati</taxon>
        <taxon>Acidobacteriota</taxon>
        <taxon>Terriglobia</taxon>
        <taxon>Terriglobales</taxon>
        <taxon>Acidobacteriaceae</taxon>
        <taxon>Edaphobacter</taxon>
    </lineage>
</organism>
<dbReference type="AlphaFoldDB" id="A0A3R9NYG9"/>
<proteinExistence type="predicted"/>
<evidence type="ECO:0008006" key="3">
    <source>
        <dbReference type="Google" id="ProtNLM"/>
    </source>
</evidence>
<sequence length="108" mass="11650">MLPSSNCVAIHLTDISAAENYYTNVMKFEMVSRTETSVAYDAGSFLLKVNADLNPGPPIPSFPVRDIRAAKVGLIANGCTILLDNGDSLCFKDPFGIVYCVAEEKTDS</sequence>
<dbReference type="InterPro" id="IPR029068">
    <property type="entry name" value="Glyas_Bleomycin-R_OHBP_Dase"/>
</dbReference>
<accession>A0A3R9NYG9</accession>
<dbReference type="Gene3D" id="3.10.180.10">
    <property type="entry name" value="2,3-Dihydroxybiphenyl 1,2-Dioxygenase, domain 1"/>
    <property type="match status" value="1"/>
</dbReference>
<gene>
    <name evidence="1" type="ORF">EDE15_2305</name>
</gene>
<dbReference type="EMBL" id="RSDW01000001">
    <property type="protein sequence ID" value="RSL16780.1"/>
    <property type="molecule type" value="Genomic_DNA"/>
</dbReference>
<comment type="caution">
    <text evidence="1">The sequence shown here is derived from an EMBL/GenBank/DDBJ whole genome shotgun (WGS) entry which is preliminary data.</text>
</comment>
<evidence type="ECO:0000313" key="1">
    <source>
        <dbReference type="EMBL" id="RSL16780.1"/>
    </source>
</evidence>
<dbReference type="Proteomes" id="UP000269669">
    <property type="component" value="Unassembled WGS sequence"/>
</dbReference>
<dbReference type="SUPFAM" id="SSF54593">
    <property type="entry name" value="Glyoxalase/Bleomycin resistance protein/Dihydroxybiphenyl dioxygenase"/>
    <property type="match status" value="1"/>
</dbReference>